<gene>
    <name evidence="11" type="ORF">JCGZ_18997</name>
</gene>
<evidence type="ECO:0000259" key="10">
    <source>
        <dbReference type="Pfam" id="PF14380"/>
    </source>
</evidence>
<evidence type="ECO:0000256" key="6">
    <source>
        <dbReference type="ARBA" id="ARBA00048679"/>
    </source>
</evidence>
<dbReference type="PANTHER" id="PTHR33138:SF51">
    <property type="entry name" value="WALL-ASSOCIATED RECEPTOR KINASE GALACTURONAN-BINDING DOMAIN-CONTAINING PROTEIN"/>
    <property type="match status" value="1"/>
</dbReference>
<evidence type="ECO:0000313" key="11">
    <source>
        <dbReference type="EMBL" id="KDP27917.1"/>
    </source>
</evidence>
<dbReference type="AlphaFoldDB" id="A0A067JVK2"/>
<comment type="catalytic activity">
    <reaction evidence="5">
        <text>L-threonyl-[protein] + ATP = O-phospho-L-threonyl-[protein] + ADP + H(+)</text>
        <dbReference type="Rhea" id="RHEA:46608"/>
        <dbReference type="Rhea" id="RHEA-COMP:11060"/>
        <dbReference type="Rhea" id="RHEA-COMP:11605"/>
        <dbReference type="ChEBI" id="CHEBI:15378"/>
        <dbReference type="ChEBI" id="CHEBI:30013"/>
        <dbReference type="ChEBI" id="CHEBI:30616"/>
        <dbReference type="ChEBI" id="CHEBI:61977"/>
        <dbReference type="ChEBI" id="CHEBI:456216"/>
        <dbReference type="EC" id="2.7.11.1"/>
    </reaction>
</comment>
<keyword evidence="7" id="KW-0472">Membrane</keyword>
<dbReference type="EMBL" id="KK914794">
    <property type="protein sequence ID" value="KDP27917.1"/>
    <property type="molecule type" value="Genomic_DNA"/>
</dbReference>
<dbReference type="InterPro" id="IPR025287">
    <property type="entry name" value="WAK_GUB"/>
</dbReference>
<proteinExistence type="predicted"/>
<dbReference type="STRING" id="180498.A0A067JVK2"/>
<evidence type="ECO:0000259" key="9">
    <source>
        <dbReference type="Pfam" id="PF13947"/>
    </source>
</evidence>
<dbReference type="InterPro" id="IPR032872">
    <property type="entry name" value="WAK_assoc_C"/>
</dbReference>
<keyword evidence="7" id="KW-1133">Transmembrane helix</keyword>
<keyword evidence="7" id="KW-0812">Transmembrane</keyword>
<evidence type="ECO:0000256" key="5">
    <source>
        <dbReference type="ARBA" id="ARBA00047899"/>
    </source>
</evidence>
<accession>A0A067JVK2</accession>
<dbReference type="Pfam" id="PF13947">
    <property type="entry name" value="GUB_WAK_bind"/>
    <property type="match status" value="1"/>
</dbReference>
<evidence type="ECO:0000256" key="7">
    <source>
        <dbReference type="SAM" id="Phobius"/>
    </source>
</evidence>
<feature type="chain" id="PRO_5001638999" description="non-specific serine/threonine protein kinase" evidence="8">
    <location>
        <begin position="27"/>
        <end position="300"/>
    </location>
</feature>
<comment type="subcellular location">
    <subcellularLocation>
        <location evidence="1">Membrane</location>
        <topology evidence="1">Single-pass membrane protein</topology>
    </subcellularLocation>
</comment>
<evidence type="ECO:0000256" key="2">
    <source>
        <dbReference type="ARBA" id="ARBA00012513"/>
    </source>
</evidence>
<reference evidence="11 12" key="1">
    <citation type="journal article" date="2014" name="PLoS ONE">
        <title>Global Analysis of Gene Expression Profiles in Physic Nut (Jatropha curcas L.) Seedlings Exposed to Salt Stress.</title>
        <authorList>
            <person name="Zhang L."/>
            <person name="Zhang C."/>
            <person name="Wu P."/>
            <person name="Chen Y."/>
            <person name="Li M."/>
            <person name="Jiang H."/>
            <person name="Wu G."/>
        </authorList>
    </citation>
    <scope>NUCLEOTIDE SEQUENCE [LARGE SCALE GENOMIC DNA]</scope>
    <source>
        <strain evidence="12">cv. GZQX0401</strain>
        <tissue evidence="11">Young leaves</tissue>
    </source>
</reference>
<evidence type="ECO:0000256" key="3">
    <source>
        <dbReference type="ARBA" id="ARBA00022729"/>
    </source>
</evidence>
<dbReference type="GO" id="GO:0016020">
    <property type="term" value="C:membrane"/>
    <property type="evidence" value="ECO:0007669"/>
    <property type="project" value="UniProtKB-SubCell"/>
</dbReference>
<comment type="catalytic activity">
    <reaction evidence="6">
        <text>L-seryl-[protein] + ATP = O-phospho-L-seryl-[protein] + ADP + H(+)</text>
        <dbReference type="Rhea" id="RHEA:17989"/>
        <dbReference type="Rhea" id="RHEA-COMP:9863"/>
        <dbReference type="Rhea" id="RHEA-COMP:11604"/>
        <dbReference type="ChEBI" id="CHEBI:15378"/>
        <dbReference type="ChEBI" id="CHEBI:29999"/>
        <dbReference type="ChEBI" id="CHEBI:30616"/>
        <dbReference type="ChEBI" id="CHEBI:83421"/>
        <dbReference type="ChEBI" id="CHEBI:456216"/>
        <dbReference type="EC" id="2.7.11.1"/>
    </reaction>
</comment>
<keyword evidence="12" id="KW-1185">Reference proteome</keyword>
<name>A0A067JVK2_JATCU</name>
<dbReference type="GO" id="GO:0004674">
    <property type="term" value="F:protein serine/threonine kinase activity"/>
    <property type="evidence" value="ECO:0007669"/>
    <property type="project" value="UniProtKB-EC"/>
</dbReference>
<dbReference type="Pfam" id="PF14380">
    <property type="entry name" value="WAK_assoc"/>
    <property type="match status" value="1"/>
</dbReference>
<dbReference type="OrthoDB" id="635050at2759"/>
<sequence>MGYYLAHHLPSLLILLGFLLYNFINGDSINIACSSFDCGNGITFGYPFWHQSQQFEHCGYSGFNLSCNDQNPMLFLPNQNLYPIKDINYSKKSLTLAYPVSLTEAKCPKITLTHDIISINTAFFHTSGNENLHFFYNCSLYPPSVPHIGCLEYGAMRSYVFKEGLIPEFDWHRYCESGVTVPVTDKAEDGDLVMEFGQALRSGFRLEWKQPDQACQTCEASGGFCSYSNGVPNFFCICSSGKQKIDCNDNGSSSSQKGSVSTRQEPNYIAIGALLFGGLVVAATVFYLLQKKKVGSYKPV</sequence>
<organism evidence="11 12">
    <name type="scientific">Jatropha curcas</name>
    <name type="common">Barbados nut</name>
    <dbReference type="NCBI Taxonomy" id="180498"/>
    <lineage>
        <taxon>Eukaryota</taxon>
        <taxon>Viridiplantae</taxon>
        <taxon>Streptophyta</taxon>
        <taxon>Embryophyta</taxon>
        <taxon>Tracheophyta</taxon>
        <taxon>Spermatophyta</taxon>
        <taxon>Magnoliopsida</taxon>
        <taxon>eudicotyledons</taxon>
        <taxon>Gunneridae</taxon>
        <taxon>Pentapetalae</taxon>
        <taxon>rosids</taxon>
        <taxon>fabids</taxon>
        <taxon>Malpighiales</taxon>
        <taxon>Euphorbiaceae</taxon>
        <taxon>Crotonoideae</taxon>
        <taxon>Jatropheae</taxon>
        <taxon>Jatropha</taxon>
    </lineage>
</organism>
<feature type="domain" description="Wall-associated receptor kinase galacturonan-binding" evidence="9">
    <location>
        <begin position="33"/>
        <end position="97"/>
    </location>
</feature>
<evidence type="ECO:0000256" key="4">
    <source>
        <dbReference type="ARBA" id="ARBA00023180"/>
    </source>
</evidence>
<keyword evidence="4" id="KW-0325">Glycoprotein</keyword>
<feature type="transmembrane region" description="Helical" evidence="7">
    <location>
        <begin position="268"/>
        <end position="289"/>
    </location>
</feature>
<feature type="signal peptide" evidence="8">
    <location>
        <begin position="1"/>
        <end position="26"/>
    </location>
</feature>
<evidence type="ECO:0000256" key="1">
    <source>
        <dbReference type="ARBA" id="ARBA00004167"/>
    </source>
</evidence>
<keyword evidence="3 8" id="KW-0732">Signal</keyword>
<dbReference type="Proteomes" id="UP000027138">
    <property type="component" value="Unassembled WGS sequence"/>
</dbReference>
<protein>
    <recommendedName>
        <fullName evidence="2">non-specific serine/threonine protein kinase</fullName>
        <ecNumber evidence="2">2.7.11.1</ecNumber>
    </recommendedName>
</protein>
<dbReference type="PANTHER" id="PTHR33138">
    <property type="entry name" value="OS01G0690200 PROTEIN"/>
    <property type="match status" value="1"/>
</dbReference>
<evidence type="ECO:0000313" key="12">
    <source>
        <dbReference type="Proteomes" id="UP000027138"/>
    </source>
</evidence>
<evidence type="ECO:0000256" key="8">
    <source>
        <dbReference type="SAM" id="SignalP"/>
    </source>
</evidence>
<dbReference type="EC" id="2.7.11.1" evidence="2"/>
<dbReference type="GO" id="GO:0030247">
    <property type="term" value="F:polysaccharide binding"/>
    <property type="evidence" value="ECO:0007669"/>
    <property type="project" value="InterPro"/>
</dbReference>
<feature type="domain" description="Wall-associated receptor kinase C-terminal" evidence="10">
    <location>
        <begin position="162"/>
        <end position="240"/>
    </location>
</feature>